<dbReference type="NCBIfam" id="NF004393">
    <property type="entry name" value="PRK05751.1-4"/>
    <property type="match status" value="1"/>
</dbReference>
<evidence type="ECO:0000256" key="3">
    <source>
        <dbReference type="ARBA" id="ARBA00022927"/>
    </source>
</evidence>
<dbReference type="InterPro" id="IPR003708">
    <property type="entry name" value="SecB"/>
</dbReference>
<dbReference type="Gene3D" id="3.10.420.10">
    <property type="entry name" value="SecB-like"/>
    <property type="match status" value="1"/>
</dbReference>
<name>A0A2N5Y7C3_9GAMM</name>
<evidence type="ECO:0000256" key="4">
    <source>
        <dbReference type="ARBA" id="ARBA00023010"/>
    </source>
</evidence>
<dbReference type="PRINTS" id="PR01594">
    <property type="entry name" value="SECBCHAPRONE"/>
</dbReference>
<reference evidence="7" key="1">
    <citation type="submission" date="2017-11" db="EMBL/GenBank/DDBJ databases">
        <title>The draft genome sequence of Chromatocurvus sp. F02.</title>
        <authorList>
            <person name="Du Z.-J."/>
            <person name="Chang Y.-Q."/>
        </authorList>
    </citation>
    <scope>NUCLEOTIDE SEQUENCE [LARGE SCALE GENOMIC DNA]</scope>
    <source>
        <strain evidence="7">F02</strain>
    </source>
</reference>
<dbReference type="NCBIfam" id="TIGR00809">
    <property type="entry name" value="secB"/>
    <property type="match status" value="1"/>
</dbReference>
<evidence type="ECO:0000256" key="2">
    <source>
        <dbReference type="ARBA" id="ARBA00022448"/>
    </source>
</evidence>
<dbReference type="OrthoDB" id="9795145at2"/>
<sequence>MADEEAQAAGTAQEQPQQQFAMQRIYTKDVSFESPGTPGVFRKQWQPQVNVDLNTKSEKIDDLGNYEAVLTITLTAKIEEETAFLVEVQQAGIFMITGIEGENLRRVLATAAPTILFPYARENIDSLCVKGGFPAVMLAPVNFEGLYQQAVAKSQEEAAAAAPAADEQGATH</sequence>
<comment type="caution">
    <text evidence="6">The sequence shown here is derived from an EMBL/GenBank/DDBJ whole genome shotgun (WGS) entry which is preliminary data.</text>
</comment>
<dbReference type="PANTHER" id="PTHR36918:SF1">
    <property type="entry name" value="PROTEIN-EXPORT PROTEIN SECB"/>
    <property type="match status" value="1"/>
</dbReference>
<dbReference type="InterPro" id="IPR035958">
    <property type="entry name" value="SecB-like_sf"/>
</dbReference>
<dbReference type="GO" id="GO:0051262">
    <property type="term" value="P:protein tetramerization"/>
    <property type="evidence" value="ECO:0007669"/>
    <property type="project" value="InterPro"/>
</dbReference>
<accession>A0A2N5Y7C3</accession>
<gene>
    <name evidence="5" type="primary">secB</name>
    <name evidence="6" type="ORF">CWI75_02765</name>
</gene>
<keyword evidence="2 5" id="KW-0813">Transport</keyword>
<dbReference type="Proteomes" id="UP000234845">
    <property type="component" value="Unassembled WGS sequence"/>
</dbReference>
<dbReference type="Pfam" id="PF02556">
    <property type="entry name" value="SecB"/>
    <property type="match status" value="1"/>
</dbReference>
<dbReference type="PANTHER" id="PTHR36918">
    <property type="match status" value="1"/>
</dbReference>
<dbReference type="SUPFAM" id="SSF54611">
    <property type="entry name" value="SecB-like"/>
    <property type="match status" value="1"/>
</dbReference>
<dbReference type="AlphaFoldDB" id="A0A2N5Y7C3"/>
<evidence type="ECO:0000256" key="1">
    <source>
        <dbReference type="ARBA" id="ARBA00009990"/>
    </source>
</evidence>
<keyword evidence="7" id="KW-1185">Reference proteome</keyword>
<keyword evidence="4 5" id="KW-0811">Translocation</keyword>
<dbReference type="GO" id="GO:0015031">
    <property type="term" value="P:protein transport"/>
    <property type="evidence" value="ECO:0007669"/>
    <property type="project" value="UniProtKB-UniRule"/>
</dbReference>
<evidence type="ECO:0000256" key="5">
    <source>
        <dbReference type="HAMAP-Rule" id="MF_00821"/>
    </source>
</evidence>
<dbReference type="GO" id="GO:0005737">
    <property type="term" value="C:cytoplasm"/>
    <property type="evidence" value="ECO:0007669"/>
    <property type="project" value="UniProtKB-SubCell"/>
</dbReference>
<keyword evidence="5" id="KW-0143">Chaperone</keyword>
<evidence type="ECO:0000313" key="7">
    <source>
        <dbReference type="Proteomes" id="UP000234845"/>
    </source>
</evidence>
<dbReference type="GO" id="GO:0051082">
    <property type="term" value="F:unfolded protein binding"/>
    <property type="evidence" value="ECO:0007669"/>
    <property type="project" value="InterPro"/>
</dbReference>
<keyword evidence="5" id="KW-0963">Cytoplasm</keyword>
<protein>
    <recommendedName>
        <fullName evidence="5">Protein-export protein SecB</fullName>
    </recommendedName>
</protein>
<proteinExistence type="inferred from homology"/>
<keyword evidence="3 5" id="KW-0653">Protein transport</keyword>
<organism evidence="6 7">
    <name type="scientific">Kineobactrum sediminis</name>
    <dbReference type="NCBI Taxonomy" id="1905677"/>
    <lineage>
        <taxon>Bacteria</taxon>
        <taxon>Pseudomonadati</taxon>
        <taxon>Pseudomonadota</taxon>
        <taxon>Gammaproteobacteria</taxon>
        <taxon>Cellvibrionales</taxon>
        <taxon>Halieaceae</taxon>
        <taxon>Kineobactrum</taxon>
    </lineage>
</organism>
<evidence type="ECO:0000313" key="6">
    <source>
        <dbReference type="EMBL" id="PLW84279.1"/>
    </source>
</evidence>
<dbReference type="EMBL" id="PKLZ01000001">
    <property type="protein sequence ID" value="PLW84279.1"/>
    <property type="molecule type" value="Genomic_DNA"/>
</dbReference>
<comment type="similarity">
    <text evidence="1 5">Belongs to the SecB family.</text>
</comment>
<comment type="subcellular location">
    <subcellularLocation>
        <location evidence="5">Cytoplasm</location>
    </subcellularLocation>
</comment>
<comment type="function">
    <text evidence="5">One of the proteins required for the normal export of preproteins out of the cell cytoplasm. It is a molecular chaperone that binds to a subset of precursor proteins, maintaining them in a translocation-competent state. It also specifically binds to its receptor SecA.</text>
</comment>
<dbReference type="GO" id="GO:0006457">
    <property type="term" value="P:protein folding"/>
    <property type="evidence" value="ECO:0007669"/>
    <property type="project" value="UniProtKB-UniRule"/>
</dbReference>
<dbReference type="HAMAP" id="MF_00821">
    <property type="entry name" value="SecB"/>
    <property type="match status" value="1"/>
</dbReference>
<dbReference type="RefSeq" id="WP_101519915.1">
    <property type="nucleotide sequence ID" value="NZ_PKLZ01000001.1"/>
</dbReference>
<comment type="subunit">
    <text evidence="5">Homotetramer, a dimer of dimers. One homotetramer interacts with 1 SecA dimer.</text>
</comment>